<evidence type="ECO:0000256" key="1">
    <source>
        <dbReference type="SAM" id="MobiDB-lite"/>
    </source>
</evidence>
<feature type="region of interest" description="Disordered" evidence="1">
    <location>
        <begin position="172"/>
        <end position="191"/>
    </location>
</feature>
<sequence length="191" mass="19468">MRRRAQAFTDLGRAERAQCAEAEVRCRGRRAVGAAYGLHQAAPVAGRAEVVWLGTVRATGWTVVNQRDGAGQVDVVEQVLAAVSFQVEADPVAAGPAGEGQGECGQQDVVDAGAVRGGRGAQQGRGVVLAELDGEGAGLACVGLRPVGGGRRLGCHRFLPVGQFVVEAAPRDVGGEAPRPVPEGGGAFLPA</sequence>
<dbReference type="Proteomes" id="UP000195880">
    <property type="component" value="Chromosome"/>
</dbReference>
<keyword evidence="3" id="KW-1185">Reference proteome</keyword>
<dbReference type="KEGG" id="salf:SMD44_08960"/>
<proteinExistence type="predicted"/>
<organism evidence="2 3">
    <name type="scientific">Streptomyces alboflavus</name>
    <dbReference type="NCBI Taxonomy" id="67267"/>
    <lineage>
        <taxon>Bacteria</taxon>
        <taxon>Bacillati</taxon>
        <taxon>Actinomycetota</taxon>
        <taxon>Actinomycetes</taxon>
        <taxon>Kitasatosporales</taxon>
        <taxon>Streptomycetaceae</taxon>
        <taxon>Streptomyces</taxon>
    </lineage>
</organism>
<name>A0A1Z1WSQ6_9ACTN</name>
<reference evidence="2 3" key="1">
    <citation type="submission" date="2017-05" db="EMBL/GenBank/DDBJ databases">
        <title>Streptomyces alboflavus Genome sequencing and assembly.</title>
        <authorList>
            <person name="Wang Y."/>
            <person name="Du B."/>
            <person name="Ding Y."/>
            <person name="Liu H."/>
            <person name="Hou Q."/>
            <person name="Liu K."/>
            <person name="Wang C."/>
            <person name="Yao L."/>
        </authorList>
    </citation>
    <scope>NUCLEOTIDE SEQUENCE [LARGE SCALE GENOMIC DNA]</scope>
    <source>
        <strain evidence="2 3">MDJK44</strain>
    </source>
</reference>
<dbReference type="EMBL" id="CP021748">
    <property type="protein sequence ID" value="ARX89473.1"/>
    <property type="molecule type" value="Genomic_DNA"/>
</dbReference>
<evidence type="ECO:0000313" key="2">
    <source>
        <dbReference type="EMBL" id="ARX89473.1"/>
    </source>
</evidence>
<accession>A0A1Z1WSQ6</accession>
<evidence type="ECO:0000313" key="3">
    <source>
        <dbReference type="Proteomes" id="UP000195880"/>
    </source>
</evidence>
<protein>
    <submittedName>
        <fullName evidence="2">Uncharacterized protein</fullName>
    </submittedName>
</protein>
<gene>
    <name evidence="2" type="ORF">SMD44_08960</name>
</gene>
<dbReference type="AlphaFoldDB" id="A0A1Z1WSQ6"/>